<organism evidence="3 6">
    <name type="scientific">Didymodactylos carnosus</name>
    <dbReference type="NCBI Taxonomy" id="1234261"/>
    <lineage>
        <taxon>Eukaryota</taxon>
        <taxon>Metazoa</taxon>
        <taxon>Spiralia</taxon>
        <taxon>Gnathifera</taxon>
        <taxon>Rotifera</taxon>
        <taxon>Eurotatoria</taxon>
        <taxon>Bdelloidea</taxon>
        <taxon>Philodinida</taxon>
        <taxon>Philodinidae</taxon>
        <taxon>Didymodactylos</taxon>
    </lineage>
</organism>
<dbReference type="EMBL" id="CAJNOK010014409">
    <property type="protein sequence ID" value="CAF1204173.1"/>
    <property type="molecule type" value="Genomic_DNA"/>
</dbReference>
<evidence type="ECO:0000313" key="6">
    <source>
        <dbReference type="Proteomes" id="UP000663829"/>
    </source>
</evidence>
<reference evidence="3" key="1">
    <citation type="submission" date="2021-02" db="EMBL/GenBank/DDBJ databases">
        <authorList>
            <person name="Nowell W R."/>
        </authorList>
    </citation>
    <scope>NUCLEOTIDE SEQUENCE</scope>
</reference>
<dbReference type="OrthoDB" id="10312565at2759"/>
<dbReference type="EMBL" id="CAJOBC010105989">
    <property type="protein sequence ID" value="CAF4500852.1"/>
    <property type="molecule type" value="Genomic_DNA"/>
</dbReference>
<keyword evidence="6" id="KW-1185">Reference proteome</keyword>
<dbReference type="Pfam" id="PF00903">
    <property type="entry name" value="Glyoxalase"/>
    <property type="match status" value="1"/>
</dbReference>
<dbReference type="PANTHER" id="PTHR33990">
    <property type="entry name" value="PROTEIN YJDN-RELATED"/>
    <property type="match status" value="1"/>
</dbReference>
<evidence type="ECO:0000313" key="2">
    <source>
        <dbReference type="EMBL" id="CAF1204173.1"/>
    </source>
</evidence>
<feature type="domain" description="Glyoxalase/fosfomycin resistance/dioxygenase" evidence="1">
    <location>
        <begin position="8"/>
        <end position="134"/>
    </location>
</feature>
<evidence type="ECO:0000313" key="4">
    <source>
        <dbReference type="EMBL" id="CAF4013783.1"/>
    </source>
</evidence>
<dbReference type="InterPro" id="IPR028973">
    <property type="entry name" value="PhnB-like"/>
</dbReference>
<comment type="caution">
    <text evidence="3">The sequence shown here is derived from an EMBL/GenBank/DDBJ whole genome shotgun (WGS) entry which is preliminary data.</text>
</comment>
<gene>
    <name evidence="3" type="ORF">GPM918_LOCUS43360</name>
    <name evidence="2" type="ORF">OVA965_LOCUS24132</name>
    <name evidence="5" type="ORF">SRO942_LOCUS44833</name>
    <name evidence="4" type="ORF">TMI583_LOCUS24852</name>
</gene>
<dbReference type="Proteomes" id="UP000677228">
    <property type="component" value="Unassembled WGS sequence"/>
</dbReference>
<dbReference type="EMBL" id="CAJNOQ010039070">
    <property type="protein sequence ID" value="CAF1615148.1"/>
    <property type="molecule type" value="Genomic_DNA"/>
</dbReference>
<dbReference type="PANTHER" id="PTHR33990:SF1">
    <property type="entry name" value="PROTEIN YJDN"/>
    <property type="match status" value="1"/>
</dbReference>
<dbReference type="InterPro" id="IPR004360">
    <property type="entry name" value="Glyas_Fos-R_dOase_dom"/>
</dbReference>
<dbReference type="AlphaFoldDB" id="A0A816BU86"/>
<name>A0A816BU86_9BILA</name>
<proteinExistence type="predicted"/>
<evidence type="ECO:0000259" key="1">
    <source>
        <dbReference type="Pfam" id="PF00903"/>
    </source>
</evidence>
<evidence type="ECO:0000313" key="5">
    <source>
        <dbReference type="EMBL" id="CAF4500852.1"/>
    </source>
</evidence>
<dbReference type="Gene3D" id="3.10.180.10">
    <property type="entry name" value="2,3-Dihydroxybiphenyl 1,2-Dioxygenase, domain 1"/>
    <property type="match status" value="1"/>
</dbReference>
<dbReference type="Proteomes" id="UP000682733">
    <property type="component" value="Unassembled WGS sequence"/>
</dbReference>
<dbReference type="EMBL" id="CAJOBA010035943">
    <property type="protein sequence ID" value="CAF4013783.1"/>
    <property type="molecule type" value="Genomic_DNA"/>
</dbReference>
<protein>
    <recommendedName>
        <fullName evidence="1">Glyoxalase/fosfomycin resistance/dioxygenase domain-containing protein</fullName>
    </recommendedName>
</protein>
<dbReference type="InterPro" id="IPR029068">
    <property type="entry name" value="Glyas_Bleomycin-R_OHBP_Dase"/>
</dbReference>
<accession>A0A816BU86</accession>
<evidence type="ECO:0000313" key="3">
    <source>
        <dbReference type="EMBL" id="CAF1615148.1"/>
    </source>
</evidence>
<sequence>MSLSVYLSFNGNCEEVMNFYKDKIGAKVESIIRIEDVQGKCDGISDKEEDKKKIIHAVMYINDTKLMCSDCRSDKAIIGDNFSLSFDFKNIDEIQRTFDALSNNGGTVTMPIQDTFWNAKFGMCKDKFGIHWMFNYDKLKS</sequence>
<dbReference type="SUPFAM" id="SSF54593">
    <property type="entry name" value="Glyoxalase/Bleomycin resistance protein/Dihydroxybiphenyl dioxygenase"/>
    <property type="match status" value="1"/>
</dbReference>
<dbReference type="CDD" id="cd06588">
    <property type="entry name" value="PhnB_like"/>
    <property type="match status" value="1"/>
</dbReference>
<dbReference type="Proteomes" id="UP000681722">
    <property type="component" value="Unassembled WGS sequence"/>
</dbReference>
<dbReference type="Proteomes" id="UP000663829">
    <property type="component" value="Unassembled WGS sequence"/>
</dbReference>